<organism evidence="1 2">
    <name type="scientific">Candidatus Roizmanbacteria bacterium RIFOXYD1_FULL_38_12</name>
    <dbReference type="NCBI Taxonomy" id="1802093"/>
    <lineage>
        <taxon>Bacteria</taxon>
        <taxon>Candidatus Roizmaniibacteriota</taxon>
    </lineage>
</organism>
<dbReference type="SUPFAM" id="SSF52540">
    <property type="entry name" value="P-loop containing nucleoside triphosphate hydrolases"/>
    <property type="match status" value="1"/>
</dbReference>
<dbReference type="Proteomes" id="UP000177050">
    <property type="component" value="Unassembled WGS sequence"/>
</dbReference>
<name>A0A1F7L1N4_9BACT</name>
<dbReference type="EMBL" id="MGBR01000001">
    <property type="protein sequence ID" value="OGK73986.1"/>
    <property type="molecule type" value="Genomic_DNA"/>
</dbReference>
<accession>A0A1F7L1N4</accession>
<dbReference type="Gene3D" id="3.40.50.300">
    <property type="entry name" value="P-loop containing nucleotide triphosphate hydrolases"/>
    <property type="match status" value="1"/>
</dbReference>
<sequence length="203" mass="23003">MGMKAKLFIGLVGSLATGKGVVADYLIKQFGFVSFSLSYIVHEELKKKGVTEFTRKTLQDIGDGLRAKEGEGALAKRAISILEKEGSTRVVIEGIRNPGEVRFLRKLPNFVLIAVDATRAVRYKRVIERGKPWDPKDWDSFVIVDNRDHEDEKNDAGQQVKRCMNMADFLIENNKDLDHLYQEIQIVTEKIAKKFKGFDKVLS</sequence>
<comment type="caution">
    <text evidence="1">The sequence shown here is derived from an EMBL/GenBank/DDBJ whole genome shotgun (WGS) entry which is preliminary data.</text>
</comment>
<gene>
    <name evidence="1" type="ORF">A3K52_04400</name>
</gene>
<evidence type="ECO:0008006" key="3">
    <source>
        <dbReference type="Google" id="ProtNLM"/>
    </source>
</evidence>
<dbReference type="PANTHER" id="PTHR41930">
    <property type="entry name" value="UPF0200 PROTEIN MJ1399"/>
    <property type="match status" value="1"/>
</dbReference>
<evidence type="ECO:0000313" key="2">
    <source>
        <dbReference type="Proteomes" id="UP000177050"/>
    </source>
</evidence>
<reference evidence="1 2" key="1">
    <citation type="journal article" date="2016" name="Nat. Commun.">
        <title>Thousands of microbial genomes shed light on interconnected biogeochemical processes in an aquifer system.</title>
        <authorList>
            <person name="Anantharaman K."/>
            <person name="Brown C.T."/>
            <person name="Hug L.A."/>
            <person name="Sharon I."/>
            <person name="Castelle C.J."/>
            <person name="Probst A.J."/>
            <person name="Thomas B.C."/>
            <person name="Singh A."/>
            <person name="Wilkins M.J."/>
            <person name="Karaoz U."/>
            <person name="Brodie E.L."/>
            <person name="Williams K.H."/>
            <person name="Hubbard S.S."/>
            <person name="Banfield J.F."/>
        </authorList>
    </citation>
    <scope>NUCLEOTIDE SEQUENCE [LARGE SCALE GENOMIC DNA]</scope>
</reference>
<dbReference type="InterPro" id="IPR027417">
    <property type="entry name" value="P-loop_NTPase"/>
</dbReference>
<dbReference type="AlphaFoldDB" id="A0A1F7L1N4"/>
<evidence type="ECO:0000313" key="1">
    <source>
        <dbReference type="EMBL" id="OGK73986.1"/>
    </source>
</evidence>
<proteinExistence type="predicted"/>
<dbReference type="PANTHER" id="PTHR41930:SF1">
    <property type="entry name" value="DEPHOSPHO-COA KINASE"/>
    <property type="match status" value="1"/>
</dbReference>
<protein>
    <recommendedName>
        <fullName evidence="3">Dephospho-CoA kinase</fullName>
    </recommendedName>
</protein>